<sequence>MKWISSMIRVFLLTILLCNLALAYKCHYGVRCQDSRIGLGGYYTHLHSPRVSTHNGGGFLTLQEDSYWKWFYLGGELSAGVGGSSMSGIASASGNYESISDRNWFALVTLNAGANLGSLEKPTFLYMSFSTDLYDVGFEKNRGRFMDFGLFLGVGAFHRIMLTDKLALEPRVNIAWNATRRLAGYGYNVRSDKVAGAFDGSYKAELSLGILYRGNAYDSVEDIGEALAQRSRFEIPDFYARIKGVYYDMNALAMPYLDTQTLHHPEANNFALMLEFGIGLNAPFN</sequence>
<gene>
    <name evidence="1" type="ORF">NCTC12410_00481</name>
</gene>
<dbReference type="OrthoDB" id="5325658at2"/>
<evidence type="ECO:0000313" key="1">
    <source>
        <dbReference type="EMBL" id="STO96665.1"/>
    </source>
</evidence>
<dbReference type="AlphaFoldDB" id="A0A377J2Y0"/>
<dbReference type="RefSeq" id="WP_115010983.1">
    <property type="nucleotide sequence ID" value="NZ_UGHV01000001.1"/>
</dbReference>
<dbReference type="EMBL" id="UGHV01000001">
    <property type="protein sequence ID" value="STO96665.1"/>
    <property type="molecule type" value="Genomic_DNA"/>
</dbReference>
<protein>
    <submittedName>
        <fullName evidence="1">Uncharacterized protein</fullName>
    </submittedName>
</protein>
<accession>A0A377J2Y0</accession>
<evidence type="ECO:0000313" key="2">
    <source>
        <dbReference type="Proteomes" id="UP000254841"/>
    </source>
</evidence>
<proteinExistence type="predicted"/>
<reference evidence="1 2" key="1">
    <citation type="submission" date="2018-06" db="EMBL/GenBank/DDBJ databases">
        <authorList>
            <consortium name="Pathogen Informatics"/>
            <person name="Doyle S."/>
        </authorList>
    </citation>
    <scope>NUCLEOTIDE SEQUENCE [LARGE SCALE GENOMIC DNA]</scope>
    <source>
        <strain evidence="1 2">NCTC12410</strain>
    </source>
</reference>
<organism evidence="1 2">
    <name type="scientific">Helicobacter canis</name>
    <dbReference type="NCBI Taxonomy" id="29419"/>
    <lineage>
        <taxon>Bacteria</taxon>
        <taxon>Pseudomonadati</taxon>
        <taxon>Campylobacterota</taxon>
        <taxon>Epsilonproteobacteria</taxon>
        <taxon>Campylobacterales</taxon>
        <taxon>Helicobacteraceae</taxon>
        <taxon>Helicobacter</taxon>
    </lineage>
</organism>
<dbReference type="Proteomes" id="UP000254841">
    <property type="component" value="Unassembled WGS sequence"/>
</dbReference>
<name>A0A377J2Y0_9HELI</name>